<organism evidence="1">
    <name type="scientific">mine drainage metagenome</name>
    <dbReference type="NCBI Taxonomy" id="410659"/>
    <lineage>
        <taxon>unclassified sequences</taxon>
        <taxon>metagenomes</taxon>
        <taxon>ecological metagenomes</taxon>
    </lineage>
</organism>
<accession>A0A1J5SPE9</accession>
<dbReference type="EMBL" id="MLJW01000079">
    <property type="protein sequence ID" value="OIR01942.1"/>
    <property type="molecule type" value="Genomic_DNA"/>
</dbReference>
<evidence type="ECO:0000313" key="1">
    <source>
        <dbReference type="EMBL" id="OIR01942.1"/>
    </source>
</evidence>
<dbReference type="AlphaFoldDB" id="A0A1J5SPE9"/>
<reference evidence="1" key="1">
    <citation type="submission" date="2016-10" db="EMBL/GenBank/DDBJ databases">
        <title>Sequence of Gallionella enrichment culture.</title>
        <authorList>
            <person name="Poehlein A."/>
            <person name="Muehling M."/>
            <person name="Daniel R."/>
        </authorList>
    </citation>
    <scope>NUCLEOTIDE SEQUENCE</scope>
</reference>
<comment type="caution">
    <text evidence="1">The sequence shown here is derived from an EMBL/GenBank/DDBJ whole genome shotgun (WGS) entry which is preliminary data.</text>
</comment>
<name>A0A1J5SPE9_9ZZZZ</name>
<proteinExistence type="predicted"/>
<sequence>MTAVSLSRQQLDYDKPQHQLIIRRIKRAMVELISPTNKLKQYTRSMFHAQ</sequence>
<gene>
    <name evidence="1" type="ORF">GALL_160290</name>
</gene>
<protein>
    <submittedName>
        <fullName evidence="1">Uncharacterized protein</fullName>
    </submittedName>
</protein>